<keyword evidence="2" id="KW-1185">Reference proteome</keyword>
<evidence type="ECO:0000313" key="2">
    <source>
        <dbReference type="Proteomes" id="UP000887540"/>
    </source>
</evidence>
<name>A0A914DB60_9BILA</name>
<evidence type="ECO:0000256" key="1">
    <source>
        <dbReference type="SAM" id="MobiDB-lite"/>
    </source>
</evidence>
<feature type="region of interest" description="Disordered" evidence="1">
    <location>
        <begin position="116"/>
        <end position="145"/>
    </location>
</feature>
<dbReference type="AlphaFoldDB" id="A0A914DB60"/>
<feature type="region of interest" description="Disordered" evidence="1">
    <location>
        <begin position="1"/>
        <end position="26"/>
    </location>
</feature>
<organism evidence="2 3">
    <name type="scientific">Acrobeloides nanus</name>
    <dbReference type="NCBI Taxonomy" id="290746"/>
    <lineage>
        <taxon>Eukaryota</taxon>
        <taxon>Metazoa</taxon>
        <taxon>Ecdysozoa</taxon>
        <taxon>Nematoda</taxon>
        <taxon>Chromadorea</taxon>
        <taxon>Rhabditida</taxon>
        <taxon>Tylenchina</taxon>
        <taxon>Cephalobomorpha</taxon>
        <taxon>Cephaloboidea</taxon>
        <taxon>Cephalobidae</taxon>
        <taxon>Acrobeloides</taxon>
    </lineage>
</organism>
<dbReference type="Proteomes" id="UP000887540">
    <property type="component" value="Unplaced"/>
</dbReference>
<feature type="region of interest" description="Disordered" evidence="1">
    <location>
        <begin position="673"/>
        <end position="693"/>
    </location>
</feature>
<dbReference type="WBParaSite" id="ACRNAN_scaffold2173.g15044.t1">
    <property type="protein sequence ID" value="ACRNAN_scaffold2173.g15044.t1"/>
    <property type="gene ID" value="ACRNAN_scaffold2173.g15044"/>
</dbReference>
<feature type="compositionally biased region" description="Polar residues" evidence="1">
    <location>
        <begin position="680"/>
        <end position="693"/>
    </location>
</feature>
<protein>
    <submittedName>
        <fullName evidence="3">Uncharacterized protein</fullName>
    </submittedName>
</protein>
<accession>A0A914DB60</accession>
<reference evidence="3" key="1">
    <citation type="submission" date="2022-11" db="UniProtKB">
        <authorList>
            <consortium name="WormBaseParasite"/>
        </authorList>
    </citation>
    <scope>IDENTIFICATION</scope>
</reference>
<evidence type="ECO:0000313" key="3">
    <source>
        <dbReference type="WBParaSite" id="ACRNAN_scaffold2173.g15044.t1"/>
    </source>
</evidence>
<feature type="region of interest" description="Disordered" evidence="1">
    <location>
        <begin position="321"/>
        <end position="359"/>
    </location>
</feature>
<sequence>MEVFLMSSANRLHNPEAENEENSSIPQNLSYCSTKKVIRTRSMSKAQEKANHIASSKFEPLRVIESEEIINGLYGSKSKKKFLETSEFSNEDQIDEKISGVNTTQIVSITSENNFANSSSSQINDSIENHQNSSMNASDSAQNSTMDTSSFVQNFSLEASSLLQDSSIDTSNNLTPNISLATSRSQYEKWYNLPSHKVNFTTINNFIVEGFSYNWKVTFKGPKEFRGMCRNCFNIQQTQRRFGKSSGSLGSLVYIVENELVYGDPACPRGLKHICEDPQFKDLLATYTPKDYKPKILHDQLTNIQSLIDEVSNETVQNLTSNTSVHENTIPNNAQDPKPFKRRRSSANGENASQKVPRMDEDDWDLKEWTPEFSADNAFKISGYDYVFKLNRRVDPELEFYTCSCCIRIREQARRKNRIYPGSVCSLRYNPKINKAYGNPSAPRGYPHICNIANKEQEQYSKTSPAPILHDDDDNKKKSLLNLNIEVMEPESNQRVLNIQNLTSSSDKQNQSNERVRPPKDKIYMDIKSKVFKGHVYEYRFESVARNKSGPYFYYLCTACRKIKLATKNFNYIPYLRVSIETLEPLSEMEGWGSADHPHNGSHYCTQKYAQSSTQIQPQQEQNISLDIPASSSSGSTVEQLSLSNLTINSFAAMPKTSASSQVETRSNRVAGISNKENHAPQSDSKNKHQNLTNKPNWYVVAARSPITRSVVVKNSAYKFHYPHADTTAPIITSNDPETLENDQIYANKQKFEIQFNEVCEYFGANMNDEQKLLLITDTLLVGLDDMVFENCKVLRAEYPFMPSWLIKSIFKKKKNLDILTSNVKTIFYTLGYDLIRCYKNFKTSQVANLIEREFDDFIDAFLDSAQESHKKMLKTFVFITIPAMGILRDSISVFNSDMKMAVARLQTRYDQKARIRLLDWACLLEDAETEGLSSEAHSFDERLRFLLGEMKQKYGLKLNYPFA</sequence>
<proteinExistence type="predicted"/>
<feature type="compositionally biased region" description="Polar residues" evidence="1">
    <location>
        <begin position="321"/>
        <end position="335"/>
    </location>
</feature>